<evidence type="ECO:0000313" key="1">
    <source>
        <dbReference type="EMBL" id="QKL33205.1"/>
    </source>
</evidence>
<protein>
    <submittedName>
        <fullName evidence="1">Uncharacterized protein</fullName>
    </submittedName>
</protein>
<dbReference type="RefSeq" id="WP_173876207.1">
    <property type="nucleotide sequence ID" value="NZ_CP047883.1"/>
</dbReference>
<dbReference type="SUPFAM" id="SSF52467">
    <property type="entry name" value="DHS-like NAD/FAD-binding domain"/>
    <property type="match status" value="1"/>
</dbReference>
<gene>
    <name evidence="1" type="ORF">M594_05730</name>
</gene>
<dbReference type="EMBL" id="CP047883">
    <property type="protein sequence ID" value="QKL33205.1"/>
    <property type="molecule type" value="Genomic_DNA"/>
</dbReference>
<name>A0A6M9F6C5_STRMT</name>
<dbReference type="Proteomes" id="UP000501099">
    <property type="component" value="Chromosome"/>
</dbReference>
<dbReference type="AlphaFoldDB" id="A0A6M9F6C5"/>
<accession>A0A6M9F6C5</accession>
<dbReference type="InterPro" id="IPR029035">
    <property type="entry name" value="DHS-like_NAD/FAD-binding_dom"/>
</dbReference>
<evidence type="ECO:0000313" key="2">
    <source>
        <dbReference type="Proteomes" id="UP000501099"/>
    </source>
</evidence>
<reference evidence="1 2" key="1">
    <citation type="submission" date="2020-01" db="EMBL/GenBank/DDBJ databases">
        <title>Complete genome sequence of the tetracycline resistane Streptococcus mitis isolate S022-V3-A4.</title>
        <authorList>
            <person name="Pinzauti D."/>
            <person name="Iannelli F."/>
            <person name="Pozzi G."/>
            <person name="Santoro F."/>
        </authorList>
    </citation>
    <scope>NUCLEOTIDE SEQUENCE [LARGE SCALE GENOMIC DNA]</scope>
    <source>
        <strain evidence="1 2">S022-V3-A4</strain>
    </source>
</reference>
<organism evidence="1 2">
    <name type="scientific">Streptococcus mitis</name>
    <dbReference type="NCBI Taxonomy" id="28037"/>
    <lineage>
        <taxon>Bacteria</taxon>
        <taxon>Bacillati</taxon>
        <taxon>Bacillota</taxon>
        <taxon>Bacilli</taxon>
        <taxon>Lactobacillales</taxon>
        <taxon>Streptococcaceae</taxon>
        <taxon>Streptococcus</taxon>
        <taxon>Streptococcus mitis group</taxon>
    </lineage>
</organism>
<sequence length="346" mass="39787">MDIDMDNLKKNIQSFFDQGTVTIVGSGLSCAEGISGMKALSEKLMEDVPNKLSNEDMECWRNIEETLNNGIDLESTLQQNKATNNIEKAIIESAYELISSEDIFIFKEIIEKSRTLKFSEYLSCFNVDLYNLVVITTNYDLLIEYACEIKGLVYSDSYYGKIISKYSPENAEKEMLKGIKIGKKPMNHYKTHIKIYKPHGSINWKLIDGKLNKINHVNCGTPCIITPGSNKYEKGYEEPFDYHIRKMGQEMDNAKRLIFIGYGFNDNHLETHLNKPENISKPKLIVTRTLYGNAKKIVDNSPNTIAIEEMKKNDKSCGTKIYFEKQIYEIKDKKIWDIAELIKEVF</sequence>
<dbReference type="Pfam" id="PF13289">
    <property type="entry name" value="SIR2_2"/>
    <property type="match status" value="1"/>
</dbReference>
<proteinExistence type="predicted"/>